<dbReference type="EMBL" id="FORY01000012">
    <property type="protein sequence ID" value="SFJ85619.1"/>
    <property type="molecule type" value="Genomic_DNA"/>
</dbReference>
<dbReference type="CDD" id="cd10030">
    <property type="entry name" value="UDG-F4_TTUDGA_SPO1dp_like"/>
    <property type="match status" value="1"/>
</dbReference>
<sequence>MPPVLFPMLIEKHGQAGNAPLYSFTRFTSAVRPCSFAPMETQIDYWQAHALLEWQIELGAAEAISESPVNRYEIPEKAPKPAAQKAPSVTHQPEKENDASEVALKLAQSAGSLEALHEAMARFDLCDLKRGARNLVFSDGNPKARVMIIGEAPGREEDIQGKPFVGRSGQLLDRVFAAIGLDRSSPDAQTALYITNPIPWRPPENRDPSPAEIAMLKPFLMRHIELADPDVIVLMGNWACTALLGRAGITRLRGKWQTVMGKPAMPMIHPQYLLRTPIAKREAWADLLEIQAKLKS</sequence>
<dbReference type="InterPro" id="IPR036895">
    <property type="entry name" value="Uracil-DNA_glycosylase-like_sf"/>
</dbReference>
<keyword evidence="10" id="KW-0411">Iron-sulfur</keyword>
<reference evidence="14 15" key="1">
    <citation type="submission" date="2016-10" db="EMBL/GenBank/DDBJ databases">
        <authorList>
            <person name="de Groot N.N."/>
        </authorList>
    </citation>
    <scope>NUCLEOTIDE SEQUENCE [LARGE SCALE GENOMIC DNA]</scope>
    <source>
        <strain evidence="14 15">CGMCC 1.8891</strain>
    </source>
</reference>
<evidence type="ECO:0000256" key="5">
    <source>
        <dbReference type="ARBA" id="ARBA00022485"/>
    </source>
</evidence>
<dbReference type="InterPro" id="IPR051536">
    <property type="entry name" value="UDG_Type-4/5"/>
</dbReference>
<dbReference type="GO" id="GO:0004844">
    <property type="term" value="F:uracil DNA N-glycosylase activity"/>
    <property type="evidence" value="ECO:0007669"/>
    <property type="project" value="UniProtKB-EC"/>
</dbReference>
<comment type="similarity">
    <text evidence="2">Belongs to the uracil-DNA glycosylase (UDG) superfamily. Type 4 (UDGa) family.</text>
</comment>
<protein>
    <recommendedName>
        <fullName evidence="4">Type-4 uracil-DNA glycosylase</fullName>
        <ecNumber evidence="3">3.2.2.27</ecNumber>
    </recommendedName>
</protein>
<evidence type="ECO:0000256" key="12">
    <source>
        <dbReference type="SAM" id="MobiDB-lite"/>
    </source>
</evidence>
<evidence type="ECO:0000256" key="10">
    <source>
        <dbReference type="ARBA" id="ARBA00023014"/>
    </source>
</evidence>
<name>A0A1I3US94_9RHOB</name>
<dbReference type="SMART" id="SM00987">
    <property type="entry name" value="UreE_C"/>
    <property type="match status" value="1"/>
</dbReference>
<dbReference type="SMART" id="SM00986">
    <property type="entry name" value="UDG"/>
    <property type="match status" value="1"/>
</dbReference>
<dbReference type="GO" id="GO:0006281">
    <property type="term" value="P:DNA repair"/>
    <property type="evidence" value="ECO:0007669"/>
    <property type="project" value="UniProtKB-KW"/>
</dbReference>
<dbReference type="STRING" id="576117.SAMN04488138_11266"/>
<dbReference type="Pfam" id="PF03167">
    <property type="entry name" value="UDG"/>
    <property type="match status" value="1"/>
</dbReference>
<evidence type="ECO:0000313" key="14">
    <source>
        <dbReference type="EMBL" id="SFJ85619.1"/>
    </source>
</evidence>
<comment type="catalytic activity">
    <reaction evidence="1">
        <text>Hydrolyzes single-stranded DNA or mismatched double-stranded DNA and polynucleotides, releasing free uracil.</text>
        <dbReference type="EC" id="3.2.2.27"/>
    </reaction>
</comment>
<dbReference type="Proteomes" id="UP000183299">
    <property type="component" value="Unassembled WGS sequence"/>
</dbReference>
<keyword evidence="9" id="KW-0408">Iron</keyword>
<evidence type="ECO:0000256" key="6">
    <source>
        <dbReference type="ARBA" id="ARBA00022723"/>
    </source>
</evidence>
<evidence type="ECO:0000256" key="8">
    <source>
        <dbReference type="ARBA" id="ARBA00022801"/>
    </source>
</evidence>
<dbReference type="GO" id="GO:0051539">
    <property type="term" value="F:4 iron, 4 sulfur cluster binding"/>
    <property type="evidence" value="ECO:0007669"/>
    <property type="project" value="UniProtKB-KW"/>
</dbReference>
<dbReference type="InterPro" id="IPR005273">
    <property type="entry name" value="Ura-DNA_glyco_family4"/>
</dbReference>
<dbReference type="EC" id="3.2.2.27" evidence="3"/>
<dbReference type="SUPFAM" id="SSF52141">
    <property type="entry name" value="Uracil-DNA glycosylase-like"/>
    <property type="match status" value="1"/>
</dbReference>
<dbReference type="NCBIfam" id="TIGR00758">
    <property type="entry name" value="UDG_fam4"/>
    <property type="match status" value="1"/>
</dbReference>
<evidence type="ECO:0000256" key="2">
    <source>
        <dbReference type="ARBA" id="ARBA00006521"/>
    </source>
</evidence>
<evidence type="ECO:0000259" key="13">
    <source>
        <dbReference type="SMART" id="SM00986"/>
    </source>
</evidence>
<dbReference type="PANTHER" id="PTHR33693">
    <property type="entry name" value="TYPE-5 URACIL-DNA GLYCOSYLASE"/>
    <property type="match status" value="1"/>
</dbReference>
<keyword evidence="7" id="KW-0227">DNA damage</keyword>
<keyword evidence="11" id="KW-0234">DNA repair</keyword>
<dbReference type="Gene3D" id="3.40.470.10">
    <property type="entry name" value="Uracil-DNA glycosylase-like domain"/>
    <property type="match status" value="1"/>
</dbReference>
<keyword evidence="15" id="KW-1185">Reference proteome</keyword>
<evidence type="ECO:0000256" key="3">
    <source>
        <dbReference type="ARBA" id="ARBA00012030"/>
    </source>
</evidence>
<evidence type="ECO:0000256" key="9">
    <source>
        <dbReference type="ARBA" id="ARBA00023004"/>
    </source>
</evidence>
<evidence type="ECO:0000313" key="15">
    <source>
        <dbReference type="Proteomes" id="UP000183299"/>
    </source>
</evidence>
<dbReference type="InterPro" id="IPR005122">
    <property type="entry name" value="Uracil-DNA_glycosylase-like"/>
</dbReference>
<organism evidence="14 15">
    <name type="scientific">Celeribacter halophilus</name>
    <dbReference type="NCBI Taxonomy" id="576117"/>
    <lineage>
        <taxon>Bacteria</taxon>
        <taxon>Pseudomonadati</taxon>
        <taxon>Pseudomonadota</taxon>
        <taxon>Alphaproteobacteria</taxon>
        <taxon>Rhodobacterales</taxon>
        <taxon>Roseobacteraceae</taxon>
        <taxon>Celeribacter</taxon>
    </lineage>
</organism>
<dbReference type="GO" id="GO:0046872">
    <property type="term" value="F:metal ion binding"/>
    <property type="evidence" value="ECO:0007669"/>
    <property type="project" value="UniProtKB-KW"/>
</dbReference>
<evidence type="ECO:0000256" key="1">
    <source>
        <dbReference type="ARBA" id="ARBA00001400"/>
    </source>
</evidence>
<dbReference type="PANTHER" id="PTHR33693:SF1">
    <property type="entry name" value="TYPE-4 URACIL-DNA GLYCOSYLASE"/>
    <property type="match status" value="1"/>
</dbReference>
<feature type="domain" description="Uracil-DNA glycosylase-like" evidence="13">
    <location>
        <begin position="137"/>
        <end position="288"/>
    </location>
</feature>
<keyword evidence="6" id="KW-0479">Metal-binding</keyword>
<accession>A0A1I3US94</accession>
<evidence type="ECO:0000256" key="4">
    <source>
        <dbReference type="ARBA" id="ARBA00019403"/>
    </source>
</evidence>
<evidence type="ECO:0000256" key="11">
    <source>
        <dbReference type="ARBA" id="ARBA00023204"/>
    </source>
</evidence>
<gene>
    <name evidence="14" type="ORF">SAMN04488138_11266</name>
</gene>
<keyword evidence="5" id="KW-0004">4Fe-4S</keyword>
<feature type="region of interest" description="Disordered" evidence="12">
    <location>
        <begin position="76"/>
        <end position="96"/>
    </location>
</feature>
<keyword evidence="8" id="KW-0378">Hydrolase</keyword>
<evidence type="ECO:0000256" key="7">
    <source>
        <dbReference type="ARBA" id="ARBA00022763"/>
    </source>
</evidence>
<dbReference type="AlphaFoldDB" id="A0A1I3US94"/>
<proteinExistence type="inferred from homology"/>